<dbReference type="GO" id="GO:0016192">
    <property type="term" value="P:vesicle-mediated transport"/>
    <property type="evidence" value="ECO:0007669"/>
    <property type="project" value="InterPro"/>
</dbReference>
<dbReference type="PANTHER" id="PTHR13056:SF0">
    <property type="entry name" value="VACUOLAR FUSION PROTEIN CCZ1 HOMOLOG-RELATED"/>
    <property type="match status" value="1"/>
</dbReference>
<organism evidence="4 5">
    <name type="scientific">Ampelomyces quisqualis</name>
    <name type="common">Powdery mildew agent</name>
    <dbReference type="NCBI Taxonomy" id="50730"/>
    <lineage>
        <taxon>Eukaryota</taxon>
        <taxon>Fungi</taxon>
        <taxon>Dikarya</taxon>
        <taxon>Ascomycota</taxon>
        <taxon>Pezizomycotina</taxon>
        <taxon>Dothideomycetes</taxon>
        <taxon>Pleosporomycetidae</taxon>
        <taxon>Pleosporales</taxon>
        <taxon>Pleosporineae</taxon>
        <taxon>Phaeosphaeriaceae</taxon>
        <taxon>Ampelomyces</taxon>
    </lineage>
</organism>
<proteinExistence type="inferred from homology"/>
<comment type="similarity">
    <text evidence="1">Belongs to the CCZ1 family.</text>
</comment>
<feature type="region of interest" description="Disordered" evidence="2">
    <location>
        <begin position="394"/>
        <end position="417"/>
    </location>
</feature>
<dbReference type="EMBL" id="ML979132">
    <property type="protein sequence ID" value="KAF1922056.1"/>
    <property type="molecule type" value="Genomic_DNA"/>
</dbReference>
<feature type="compositionally biased region" description="Polar residues" evidence="2">
    <location>
        <begin position="395"/>
        <end position="406"/>
    </location>
</feature>
<reference evidence="4" key="1">
    <citation type="journal article" date="2020" name="Stud. Mycol.">
        <title>101 Dothideomycetes genomes: a test case for predicting lifestyles and emergence of pathogens.</title>
        <authorList>
            <person name="Haridas S."/>
            <person name="Albert R."/>
            <person name="Binder M."/>
            <person name="Bloem J."/>
            <person name="Labutti K."/>
            <person name="Salamov A."/>
            <person name="Andreopoulos B."/>
            <person name="Baker S."/>
            <person name="Barry K."/>
            <person name="Bills G."/>
            <person name="Bluhm B."/>
            <person name="Cannon C."/>
            <person name="Castanera R."/>
            <person name="Culley D."/>
            <person name="Daum C."/>
            <person name="Ezra D."/>
            <person name="Gonzalez J."/>
            <person name="Henrissat B."/>
            <person name="Kuo A."/>
            <person name="Liang C."/>
            <person name="Lipzen A."/>
            <person name="Lutzoni F."/>
            <person name="Magnuson J."/>
            <person name="Mondo S."/>
            <person name="Nolan M."/>
            <person name="Ohm R."/>
            <person name="Pangilinan J."/>
            <person name="Park H.-J."/>
            <person name="Ramirez L."/>
            <person name="Alfaro M."/>
            <person name="Sun H."/>
            <person name="Tritt A."/>
            <person name="Yoshinaga Y."/>
            <person name="Zwiers L.-H."/>
            <person name="Turgeon B."/>
            <person name="Goodwin S."/>
            <person name="Spatafora J."/>
            <person name="Crous P."/>
            <person name="Grigoriev I."/>
        </authorList>
    </citation>
    <scope>NUCLEOTIDE SEQUENCE</scope>
    <source>
        <strain evidence="4">HMLAC05119</strain>
    </source>
</reference>
<feature type="compositionally biased region" description="Basic residues" evidence="2">
    <location>
        <begin position="290"/>
        <end position="300"/>
    </location>
</feature>
<dbReference type="InterPro" id="IPR043987">
    <property type="entry name" value="CCZ1/INTU/HSP4_longin_1"/>
</dbReference>
<dbReference type="Proteomes" id="UP000800096">
    <property type="component" value="Unassembled WGS sequence"/>
</dbReference>
<gene>
    <name evidence="4" type="ORF">BDU57DRAFT_545401</name>
</gene>
<dbReference type="Pfam" id="PF19031">
    <property type="entry name" value="Intu_longin_1"/>
    <property type="match status" value="1"/>
</dbReference>
<evidence type="ECO:0000256" key="1">
    <source>
        <dbReference type="ARBA" id="ARBA00005352"/>
    </source>
</evidence>
<protein>
    <recommendedName>
        <fullName evidence="3">CCZ1/INTU/HSP4 first Longin domain-containing protein</fullName>
    </recommendedName>
</protein>
<feature type="region of interest" description="Disordered" evidence="2">
    <location>
        <begin position="480"/>
        <end position="507"/>
    </location>
</feature>
<evidence type="ECO:0000259" key="3">
    <source>
        <dbReference type="Pfam" id="PF19031"/>
    </source>
</evidence>
<sequence>MSLSLLAVYNPSLGTSDATFHQQIVFYFSAAAEQHGLREDEHERLRQVGLAQGMVAFAKSFSSGAAVDAVETLQSRVVLHELEDGWWILAAVRLTLPSRQVSPPALLVQQLVRAHSIFRLHHGSPLDAMFAKHRRAAFCSILHKYWARFASSWHVLLHGSPAVDMYAGVKLAAGGELGVGVGEEAWGSSERDVLEHFARRTDGLVDVMVSRFGEPPPRQQAQSSADPGHVDLSQAEPWLGGGRHVDASDGVVFSGLGAVSRDSLRHVSHWVETIYSLGDQAYGIRDNPTSHRKRRKRRSLKPPTSPLPEARQPLPKDTSQVTASTLRSGLPPGIPPPIVKAVETSLQKASAAAEQGDKASSQDQKPLLASLGDTETWMKYMTLGYGTAWGAHKPVQQTQPTSSQRTAPKRTPSPEAMRHIEPEPHVDVLEEKLKQQIRQENDGYFLIGLKGDMYHLEGDDETEDDWNHRIPLRTLHVEVSQRDDASLSPSGDSDETPAYEREIGLGSTSPTGLSRLRPVIYVHRPFIYTFLFKHRTNSLSIASFYRDIHNFFSPLRRSLDKSTSPDKVAARLLAASQPYTTTSSQRGSDPNMQPIYDLVYDPRTLTVHSSLPNIPDPGTLIAEGLGSNHPSGWSRVEALNVHSQILATISSTRRNLSEIERTCKTSRGWWVVWMRLPPSQPSSEEAAQVADEENTSVQFNTDDLREAFLIRRAGDSIQTPGNGGRSSGKSFASGMWSSMGIGGGTSQSQRMGEKAAGWAPKGVLGEGIGIDARRYVEELLSLNR</sequence>
<keyword evidence="5" id="KW-1185">Reference proteome</keyword>
<feature type="region of interest" description="Disordered" evidence="2">
    <location>
        <begin position="212"/>
        <end position="239"/>
    </location>
</feature>
<evidence type="ECO:0000313" key="5">
    <source>
        <dbReference type="Proteomes" id="UP000800096"/>
    </source>
</evidence>
<dbReference type="GO" id="GO:0035658">
    <property type="term" value="C:Mon1-Ccz1 complex"/>
    <property type="evidence" value="ECO:0007669"/>
    <property type="project" value="InterPro"/>
</dbReference>
<dbReference type="PANTHER" id="PTHR13056">
    <property type="entry name" value="VACUOLAR FUSION PROTEIN CCZ1 HOMOLOG-RELATED"/>
    <property type="match status" value="1"/>
</dbReference>
<dbReference type="AlphaFoldDB" id="A0A6A5R5N2"/>
<feature type="region of interest" description="Disordered" evidence="2">
    <location>
        <begin position="281"/>
        <end position="366"/>
    </location>
</feature>
<feature type="compositionally biased region" description="Polar residues" evidence="2">
    <location>
        <begin position="317"/>
        <end position="327"/>
    </location>
</feature>
<feature type="region of interest" description="Disordered" evidence="2">
    <location>
        <begin position="715"/>
        <end position="750"/>
    </location>
</feature>
<name>A0A6A5R5N2_AMPQU</name>
<accession>A0A6A5R5N2</accession>
<dbReference type="InterPro" id="IPR013176">
    <property type="entry name" value="Ccz1"/>
</dbReference>
<evidence type="ECO:0000313" key="4">
    <source>
        <dbReference type="EMBL" id="KAF1922056.1"/>
    </source>
</evidence>
<evidence type="ECO:0000256" key="2">
    <source>
        <dbReference type="SAM" id="MobiDB-lite"/>
    </source>
</evidence>
<dbReference type="OrthoDB" id="240546at2759"/>
<feature type="domain" description="CCZ1/INTU/HSP4 first Longin" evidence="3">
    <location>
        <begin position="6"/>
        <end position="123"/>
    </location>
</feature>